<evidence type="ECO:0000256" key="1">
    <source>
        <dbReference type="SAM" id="MobiDB-lite"/>
    </source>
</evidence>
<keyword evidence="3" id="KW-1185">Reference proteome</keyword>
<feature type="region of interest" description="Disordered" evidence="1">
    <location>
        <begin position="321"/>
        <end position="364"/>
    </location>
</feature>
<feature type="region of interest" description="Disordered" evidence="1">
    <location>
        <begin position="1"/>
        <end position="59"/>
    </location>
</feature>
<feature type="compositionally biased region" description="Basic and acidic residues" evidence="1">
    <location>
        <begin position="107"/>
        <end position="116"/>
    </location>
</feature>
<evidence type="ECO:0000313" key="2">
    <source>
        <dbReference type="EMBL" id="ETO13828.1"/>
    </source>
</evidence>
<accession>X6MIJ5</accession>
<dbReference type="EMBL" id="ASPP01020365">
    <property type="protein sequence ID" value="ETO13828.1"/>
    <property type="molecule type" value="Genomic_DNA"/>
</dbReference>
<name>X6MIJ5_RETFI</name>
<dbReference type="Proteomes" id="UP000023152">
    <property type="component" value="Unassembled WGS sequence"/>
</dbReference>
<feature type="compositionally biased region" description="Acidic residues" evidence="1">
    <location>
        <begin position="95"/>
        <end position="106"/>
    </location>
</feature>
<feature type="compositionally biased region" description="Basic and acidic residues" evidence="1">
    <location>
        <begin position="1"/>
        <end position="11"/>
    </location>
</feature>
<reference evidence="2 3" key="1">
    <citation type="journal article" date="2013" name="Curr. Biol.">
        <title>The Genome of the Foraminiferan Reticulomyxa filosa.</title>
        <authorList>
            <person name="Glockner G."/>
            <person name="Hulsmann N."/>
            <person name="Schleicher M."/>
            <person name="Noegel A.A."/>
            <person name="Eichinger L."/>
            <person name="Gallinger C."/>
            <person name="Pawlowski J."/>
            <person name="Sierra R."/>
            <person name="Euteneuer U."/>
            <person name="Pillet L."/>
            <person name="Moustafa A."/>
            <person name="Platzer M."/>
            <person name="Groth M."/>
            <person name="Szafranski K."/>
            <person name="Schliwa M."/>
        </authorList>
    </citation>
    <scope>NUCLEOTIDE SEQUENCE [LARGE SCALE GENOMIC DNA]</scope>
</reference>
<organism evidence="2 3">
    <name type="scientific">Reticulomyxa filosa</name>
    <dbReference type="NCBI Taxonomy" id="46433"/>
    <lineage>
        <taxon>Eukaryota</taxon>
        <taxon>Sar</taxon>
        <taxon>Rhizaria</taxon>
        <taxon>Retaria</taxon>
        <taxon>Foraminifera</taxon>
        <taxon>Monothalamids</taxon>
        <taxon>Reticulomyxidae</taxon>
        <taxon>Reticulomyxa</taxon>
    </lineage>
</organism>
<dbReference type="AlphaFoldDB" id="X6MIJ5"/>
<feature type="compositionally biased region" description="Basic residues" evidence="1">
    <location>
        <begin position="32"/>
        <end position="45"/>
    </location>
</feature>
<sequence>MSVPTKREAKGDVYSSVDMPPLPDQSKTRQPVTKRVKTGRKKRVKDRMSMDGTKYIKKVPPKPAVVRTIRSQSTHFGAIALPLSESNEAPSDAAAIEEEEDEEEEEKKENINKHKEEEDDDDDNKNKSEHKEMKRGESASHLPTYHICTLSHCKNPRCRAISRERRQQSKVRKHEKGISTVAVKKEKETHDSKGTTDDLSVKEIVESYGSHSRSQVQSDSQSILSNVSAATQAVHLEFQSLSFETEKVHIMTDNNDIDMLDEEIPLENFIVALQEGNIRIMTEHDKHIEYSTGVKIARHHSMGDRRLLDIFTKKRQLHNIAETNQSNATAAAPSSSSLHKSTHSHNSNSSSSNWSQDLDDIDPA</sequence>
<feature type="region of interest" description="Disordered" evidence="1">
    <location>
        <begin position="77"/>
        <end position="139"/>
    </location>
</feature>
<comment type="caution">
    <text evidence="2">The sequence shown here is derived from an EMBL/GenBank/DDBJ whole genome shotgun (WGS) entry which is preliminary data.</text>
</comment>
<evidence type="ECO:0000313" key="3">
    <source>
        <dbReference type="Proteomes" id="UP000023152"/>
    </source>
</evidence>
<gene>
    <name evidence="2" type="ORF">RFI_23541</name>
</gene>
<feature type="compositionally biased region" description="Basic and acidic residues" evidence="1">
    <location>
        <begin position="124"/>
        <end position="138"/>
    </location>
</feature>
<protein>
    <submittedName>
        <fullName evidence="2">Uncharacterized protein</fullName>
    </submittedName>
</protein>
<proteinExistence type="predicted"/>
<feature type="compositionally biased region" description="Low complexity" evidence="1">
    <location>
        <begin position="326"/>
        <end position="355"/>
    </location>
</feature>